<evidence type="ECO:0000313" key="1">
    <source>
        <dbReference type="EMBL" id="OCX12672.1"/>
    </source>
</evidence>
<keyword evidence="2" id="KW-1185">Reference proteome</keyword>
<proteinExistence type="predicted"/>
<protein>
    <submittedName>
        <fullName evidence="1">Uncharacterized protein</fullName>
    </submittedName>
</protein>
<gene>
    <name evidence="1" type="ORF">QV13_24045</name>
</gene>
<dbReference type="STRING" id="1566387.QV13_24045"/>
<dbReference type="AlphaFoldDB" id="A0A1C2DD42"/>
<sequence>MPLVKQEPIMPNLIECIDAETIRRELFGPRCKGDQFRFRWHTRGWDYPRWTYELIYSPPHRFFALGIRFIRSRRGSWEDFRGPVSADTVDAFQAALPPELLARCMAASIYDPRDQS</sequence>
<comment type="caution">
    <text evidence="1">The sequence shown here is derived from an EMBL/GenBank/DDBJ whole genome shotgun (WGS) entry which is preliminary data.</text>
</comment>
<reference evidence="1 2" key="1">
    <citation type="submission" date="2016-08" db="EMBL/GenBank/DDBJ databases">
        <title>Whole genome sequence of Mesorhizobium sp. strain UASWS1009 isolated from industrial sewage.</title>
        <authorList>
            <person name="Crovadore J."/>
            <person name="Calmin G."/>
            <person name="Chablais R."/>
            <person name="Cochard B."/>
            <person name="Lefort F."/>
        </authorList>
    </citation>
    <scope>NUCLEOTIDE SEQUENCE [LARGE SCALE GENOMIC DNA]</scope>
    <source>
        <strain evidence="1 2">UASWS1009</strain>
    </source>
</reference>
<organism evidence="1 2">
    <name type="scientific">Mesorhizobium hungaricum</name>
    <dbReference type="NCBI Taxonomy" id="1566387"/>
    <lineage>
        <taxon>Bacteria</taxon>
        <taxon>Pseudomonadati</taxon>
        <taxon>Pseudomonadota</taxon>
        <taxon>Alphaproteobacteria</taxon>
        <taxon>Hyphomicrobiales</taxon>
        <taxon>Phyllobacteriaceae</taxon>
        <taxon>Mesorhizobium</taxon>
    </lineage>
</organism>
<name>A0A1C2DD42_9HYPH</name>
<dbReference type="Proteomes" id="UP000094412">
    <property type="component" value="Unassembled WGS sequence"/>
</dbReference>
<accession>A0A1C2DD42</accession>
<evidence type="ECO:0000313" key="2">
    <source>
        <dbReference type="Proteomes" id="UP000094412"/>
    </source>
</evidence>
<dbReference type="EMBL" id="MDEO01000036">
    <property type="protein sequence ID" value="OCX12672.1"/>
    <property type="molecule type" value="Genomic_DNA"/>
</dbReference>